<keyword evidence="3 6" id="KW-0808">Transferase</keyword>
<dbReference type="GO" id="GO:0006351">
    <property type="term" value="P:DNA-templated transcription"/>
    <property type="evidence" value="ECO:0007669"/>
    <property type="project" value="InterPro"/>
</dbReference>
<gene>
    <name evidence="6" type="primary">rpoE</name>
    <name evidence="9" type="ORF">SAMN04488137_4382</name>
</gene>
<feature type="domain" description="HTH HARE-type" evidence="8">
    <location>
        <begin position="15"/>
        <end position="82"/>
    </location>
</feature>
<proteinExistence type="inferred from homology"/>
<dbReference type="NCBIfam" id="TIGR04567">
    <property type="entry name" value="RNAP_delt_lowGC"/>
    <property type="match status" value="1"/>
</dbReference>
<dbReference type="GO" id="GO:0003899">
    <property type="term" value="F:DNA-directed RNA polymerase activity"/>
    <property type="evidence" value="ECO:0007669"/>
    <property type="project" value="UniProtKB-UniRule"/>
</dbReference>
<dbReference type="Proteomes" id="UP000199544">
    <property type="component" value="Unassembled WGS sequence"/>
</dbReference>
<name>A0A1H0B780_9BACL</name>
<evidence type="ECO:0000256" key="2">
    <source>
        <dbReference type="ARBA" id="ARBA00022478"/>
    </source>
</evidence>
<evidence type="ECO:0000313" key="10">
    <source>
        <dbReference type="Proteomes" id="UP000199544"/>
    </source>
</evidence>
<evidence type="ECO:0000256" key="3">
    <source>
        <dbReference type="ARBA" id="ARBA00022679"/>
    </source>
</evidence>
<comment type="similarity">
    <text evidence="1 6">Belongs to the RpoE family.</text>
</comment>
<feature type="region of interest" description="Disordered" evidence="7">
    <location>
        <begin position="89"/>
        <end position="194"/>
    </location>
</feature>
<keyword evidence="5 6" id="KW-0804">Transcription</keyword>
<comment type="function">
    <text evidence="6">Participates in both the initiation and recycling phases of transcription. In the presence of the delta subunit, RNAP displays an increased specificity of transcription, a decreased affinity for nucleic acids, and an increased efficiency of RNA synthesis because of enhanced recycling.</text>
</comment>
<dbReference type="PROSITE" id="PS51913">
    <property type="entry name" value="HTH_HARE"/>
    <property type="match status" value="1"/>
</dbReference>
<keyword evidence="10" id="KW-1185">Reference proteome</keyword>
<evidence type="ECO:0000256" key="7">
    <source>
        <dbReference type="SAM" id="MobiDB-lite"/>
    </source>
</evidence>
<sequence>MSLIKTYSKEEIMEMAMVEIAFEILKEEKETVSFYELVQRIKDLKGISDAAVQRRLSHFYTDMNIDGRFVSLGDNKWGLKAWYPIESSEEELGNTNKPSKRKKVVAEDEDFDEYDEDFEDEDFDALDVDDEFAKASSSDDDDDDDDEDEDEDLDEDFDNFADSDEELDEDIEDEEDEAAEEELYEVEEEDEEER</sequence>
<evidence type="ECO:0000256" key="4">
    <source>
        <dbReference type="ARBA" id="ARBA00022695"/>
    </source>
</evidence>
<evidence type="ECO:0000259" key="8">
    <source>
        <dbReference type="PROSITE" id="PS51913"/>
    </source>
</evidence>
<accession>A0A1H0B780</accession>
<dbReference type="Gene3D" id="1.10.10.1250">
    <property type="entry name" value="RNA polymerase, subunit delta, N-terminal domain"/>
    <property type="match status" value="1"/>
</dbReference>
<evidence type="ECO:0000256" key="6">
    <source>
        <dbReference type="HAMAP-Rule" id="MF_00357"/>
    </source>
</evidence>
<dbReference type="AlphaFoldDB" id="A0A1H0B780"/>
<dbReference type="GO" id="GO:0006355">
    <property type="term" value="P:regulation of DNA-templated transcription"/>
    <property type="evidence" value="ECO:0007669"/>
    <property type="project" value="UniProtKB-UniRule"/>
</dbReference>
<dbReference type="InterPro" id="IPR038087">
    <property type="entry name" value="RNAP_delta_N_dom_sf"/>
</dbReference>
<protein>
    <recommendedName>
        <fullName evidence="6">Probable DNA-directed RNA polymerase subunit delta</fullName>
    </recommendedName>
    <alternativeName>
        <fullName evidence="6">RNAP delta factor</fullName>
    </alternativeName>
</protein>
<evidence type="ECO:0000256" key="5">
    <source>
        <dbReference type="ARBA" id="ARBA00023163"/>
    </source>
</evidence>
<keyword evidence="4 6" id="KW-0548">Nucleotidyltransferase</keyword>
<organism evidence="9 10">
    <name type="scientific">Fictibacillus solisalsi</name>
    <dbReference type="NCBI Taxonomy" id="459525"/>
    <lineage>
        <taxon>Bacteria</taxon>
        <taxon>Bacillati</taxon>
        <taxon>Bacillota</taxon>
        <taxon>Bacilli</taxon>
        <taxon>Bacillales</taxon>
        <taxon>Fictibacillaceae</taxon>
        <taxon>Fictibacillus</taxon>
    </lineage>
</organism>
<dbReference type="HAMAP" id="MF_00357">
    <property type="entry name" value="RNApol_bact_RpoE"/>
    <property type="match status" value="1"/>
</dbReference>
<feature type="compositionally biased region" description="Acidic residues" evidence="7">
    <location>
        <begin position="107"/>
        <end position="130"/>
    </location>
</feature>
<dbReference type="STRING" id="459525.SAMN04488137_4382"/>
<evidence type="ECO:0000256" key="1">
    <source>
        <dbReference type="ARBA" id="ARBA00009828"/>
    </source>
</evidence>
<dbReference type="Pfam" id="PF05066">
    <property type="entry name" value="HARE-HTH"/>
    <property type="match status" value="1"/>
</dbReference>
<reference evidence="10" key="1">
    <citation type="submission" date="2016-10" db="EMBL/GenBank/DDBJ databases">
        <authorList>
            <person name="Varghese N."/>
            <person name="Submissions S."/>
        </authorList>
    </citation>
    <scope>NUCLEOTIDE SEQUENCE [LARGE SCALE GENOMIC DNA]</scope>
    <source>
        <strain evidence="10">CGMCC 1.6854</strain>
    </source>
</reference>
<dbReference type="InterPro" id="IPR029757">
    <property type="entry name" value="RpoE"/>
</dbReference>
<dbReference type="GO" id="GO:0000428">
    <property type="term" value="C:DNA-directed RNA polymerase complex"/>
    <property type="evidence" value="ECO:0007669"/>
    <property type="project" value="UniProtKB-KW"/>
</dbReference>
<dbReference type="InterPro" id="IPR007759">
    <property type="entry name" value="Asxl_HARE-HTH"/>
</dbReference>
<evidence type="ECO:0000313" key="9">
    <source>
        <dbReference type="EMBL" id="SDN41494.1"/>
    </source>
</evidence>
<dbReference type="RefSeq" id="WP_244520524.1">
    <property type="nucleotide sequence ID" value="NZ_FNHW01000004.1"/>
</dbReference>
<comment type="subunit">
    <text evidence="6">RNAP is composed of a core of 2 alpha, a beta and a beta' subunits. The core is associated with a delta subunit and one of several sigma factors.</text>
</comment>
<keyword evidence="2 6" id="KW-0240">DNA-directed RNA polymerase</keyword>
<feature type="compositionally biased region" description="Acidic residues" evidence="7">
    <location>
        <begin position="138"/>
        <end position="194"/>
    </location>
</feature>
<dbReference type="EMBL" id="FNHW01000004">
    <property type="protein sequence ID" value="SDN41494.1"/>
    <property type="molecule type" value="Genomic_DNA"/>
</dbReference>